<feature type="compositionally biased region" description="Low complexity" evidence="1">
    <location>
        <begin position="122"/>
        <end position="165"/>
    </location>
</feature>
<evidence type="ECO:0000256" key="1">
    <source>
        <dbReference type="SAM" id="MobiDB-lite"/>
    </source>
</evidence>
<proteinExistence type="predicted"/>
<keyword evidence="2" id="KW-0732">Signal</keyword>
<keyword evidence="4" id="KW-1185">Reference proteome</keyword>
<name>A0ABN3IY16_9ACTN</name>
<dbReference type="Proteomes" id="UP001501231">
    <property type="component" value="Unassembled WGS sequence"/>
</dbReference>
<organism evidence="3 4">
    <name type="scientific">Actinomadura vinacea</name>
    <dbReference type="NCBI Taxonomy" id="115336"/>
    <lineage>
        <taxon>Bacteria</taxon>
        <taxon>Bacillati</taxon>
        <taxon>Actinomycetota</taxon>
        <taxon>Actinomycetes</taxon>
        <taxon>Streptosporangiales</taxon>
        <taxon>Thermomonosporaceae</taxon>
        <taxon>Actinomadura</taxon>
    </lineage>
</organism>
<evidence type="ECO:0000313" key="4">
    <source>
        <dbReference type="Proteomes" id="UP001501231"/>
    </source>
</evidence>
<feature type="signal peptide" evidence="2">
    <location>
        <begin position="1"/>
        <end position="29"/>
    </location>
</feature>
<protein>
    <submittedName>
        <fullName evidence="3">Uncharacterized protein</fullName>
    </submittedName>
</protein>
<reference evidence="3 4" key="1">
    <citation type="journal article" date="2019" name="Int. J. Syst. Evol. Microbiol.">
        <title>The Global Catalogue of Microorganisms (GCM) 10K type strain sequencing project: providing services to taxonomists for standard genome sequencing and annotation.</title>
        <authorList>
            <consortium name="The Broad Institute Genomics Platform"/>
            <consortium name="The Broad Institute Genome Sequencing Center for Infectious Disease"/>
            <person name="Wu L."/>
            <person name="Ma J."/>
        </authorList>
    </citation>
    <scope>NUCLEOTIDE SEQUENCE [LARGE SCALE GENOMIC DNA]</scope>
    <source>
        <strain evidence="3 4">JCM 3325</strain>
    </source>
</reference>
<feature type="compositionally biased region" description="Pro residues" evidence="1">
    <location>
        <begin position="197"/>
        <end position="212"/>
    </location>
</feature>
<accession>A0ABN3IY16</accession>
<gene>
    <name evidence="3" type="ORF">GCM10010191_27210</name>
</gene>
<sequence>MNNRSARRMALPSLAAFGLIAGTPTMTWAENSAPAAAHSSTEAVARPAGAALHVRDVSVGRDGRTYYTDSYYLATARGATVQQTQSVADPAAPGQPAAGGSGQAGAKTAPGQKPDAAGPTSGQQAQAAPAKPAASGTPAGQAAPARQGAPAGKGAARPARGHAAPSKPVKRRVHKKTRRGPVKHVGRRDWMRMPAEPAMPPEPRMPAPPPMPAEFRGGAFGP</sequence>
<dbReference type="EMBL" id="BAAARW010000011">
    <property type="protein sequence ID" value="GAA2415506.1"/>
    <property type="molecule type" value="Genomic_DNA"/>
</dbReference>
<evidence type="ECO:0000256" key="2">
    <source>
        <dbReference type="SAM" id="SignalP"/>
    </source>
</evidence>
<feature type="region of interest" description="Disordered" evidence="1">
    <location>
        <begin position="84"/>
        <end position="222"/>
    </location>
</feature>
<feature type="chain" id="PRO_5045391656" evidence="2">
    <location>
        <begin position="30"/>
        <end position="222"/>
    </location>
</feature>
<feature type="compositionally biased region" description="Basic residues" evidence="1">
    <location>
        <begin position="168"/>
        <end position="186"/>
    </location>
</feature>
<evidence type="ECO:0000313" key="3">
    <source>
        <dbReference type="EMBL" id="GAA2415506.1"/>
    </source>
</evidence>
<comment type="caution">
    <text evidence="3">The sequence shown here is derived from an EMBL/GenBank/DDBJ whole genome shotgun (WGS) entry which is preliminary data.</text>
</comment>